<sequence>MTDKPINRAHGRRPGLWLTIVGGLVAVGFAIYALLAAPDSTSGPLWIVAGWGALLFIYGVYRLVRGPSSLDEPRGGTDANGR</sequence>
<evidence type="ECO:0000313" key="2">
    <source>
        <dbReference type="EMBL" id="QIV86819.1"/>
    </source>
</evidence>
<dbReference type="AlphaFoldDB" id="A0A6H0SK87"/>
<proteinExistence type="predicted"/>
<reference evidence="2 3" key="1">
    <citation type="submission" date="2018-09" db="EMBL/GenBank/DDBJ databases">
        <title>Glutamicibacter mishrai S5-52T (LMG 29155T = KCTC 39846T).</title>
        <authorList>
            <person name="Das S.K."/>
        </authorList>
    </citation>
    <scope>NUCLEOTIDE SEQUENCE [LARGE SCALE GENOMIC DNA]</scope>
    <source>
        <strain evidence="2 3">S5-52</strain>
    </source>
</reference>
<gene>
    <name evidence="2" type="ORF">D3791_06495</name>
</gene>
<protein>
    <recommendedName>
        <fullName evidence="4">DUF2530 domain-containing protein</fullName>
    </recommendedName>
</protein>
<feature type="transmembrane region" description="Helical" evidence="1">
    <location>
        <begin position="16"/>
        <end position="37"/>
    </location>
</feature>
<evidence type="ECO:0000256" key="1">
    <source>
        <dbReference type="SAM" id="Phobius"/>
    </source>
</evidence>
<evidence type="ECO:0008006" key="4">
    <source>
        <dbReference type="Google" id="ProtNLM"/>
    </source>
</evidence>
<evidence type="ECO:0000313" key="3">
    <source>
        <dbReference type="Proteomes" id="UP000502331"/>
    </source>
</evidence>
<keyword evidence="1" id="KW-0812">Transmembrane</keyword>
<dbReference type="Proteomes" id="UP000502331">
    <property type="component" value="Chromosome"/>
</dbReference>
<feature type="transmembrane region" description="Helical" evidence="1">
    <location>
        <begin position="43"/>
        <end position="64"/>
    </location>
</feature>
<dbReference type="RefSeq" id="WP_172511661.1">
    <property type="nucleotide sequence ID" value="NZ_CP032549.1"/>
</dbReference>
<keyword evidence="1" id="KW-0472">Membrane</keyword>
<keyword evidence="1" id="KW-1133">Transmembrane helix</keyword>
<keyword evidence="3" id="KW-1185">Reference proteome</keyword>
<name>A0A6H0SK87_9MICC</name>
<organism evidence="2 3">
    <name type="scientific">Glutamicibacter mishrai</name>
    <dbReference type="NCBI Taxonomy" id="1775880"/>
    <lineage>
        <taxon>Bacteria</taxon>
        <taxon>Bacillati</taxon>
        <taxon>Actinomycetota</taxon>
        <taxon>Actinomycetes</taxon>
        <taxon>Micrococcales</taxon>
        <taxon>Micrococcaceae</taxon>
        <taxon>Glutamicibacter</taxon>
    </lineage>
</organism>
<accession>A0A6H0SK87</accession>
<dbReference type="EMBL" id="CP032549">
    <property type="protein sequence ID" value="QIV86819.1"/>
    <property type="molecule type" value="Genomic_DNA"/>
</dbReference>